<comment type="caution">
    <text evidence="1">The sequence shown here is derived from an EMBL/GenBank/DDBJ whole genome shotgun (WGS) entry which is preliminary data.</text>
</comment>
<accession>A0A1J5Q1G8</accession>
<proteinExistence type="predicted"/>
<dbReference type="EMBL" id="MLJW01003778">
    <property type="protein sequence ID" value="OIQ71331.1"/>
    <property type="molecule type" value="Genomic_DNA"/>
</dbReference>
<dbReference type="AlphaFoldDB" id="A0A1J5Q1G8"/>
<sequence length="242" mass="26863">MRCILLSRTAILQHDELGRLRRALRDSEQRAHAEFFHVLAVEHPAAQIMVLGHLLRGFGQMGRGAMVGRQIGQFARQPHSGRDGHGAIERSLCGIERSRAAKRGEMHRVQLELILGIDGFGRIEAIERLGKERRHQFRQGIESVGRHEVGLRRGRALERVGRGLHRLFPIAQLGLCGQTDQQQAARGDAIGPIQQQAAAGFGLEVAIDRQLRDQIVERIRIIKAAAAASLGDEHHQDIGLCL</sequence>
<name>A0A1J5Q1G8_9ZZZZ</name>
<organism evidence="1">
    <name type="scientific">mine drainage metagenome</name>
    <dbReference type="NCBI Taxonomy" id="410659"/>
    <lineage>
        <taxon>unclassified sequences</taxon>
        <taxon>metagenomes</taxon>
        <taxon>ecological metagenomes</taxon>
    </lineage>
</organism>
<protein>
    <submittedName>
        <fullName evidence="1">Uncharacterized protein</fullName>
    </submittedName>
</protein>
<reference evidence="1" key="1">
    <citation type="submission" date="2016-10" db="EMBL/GenBank/DDBJ databases">
        <title>Sequence of Gallionella enrichment culture.</title>
        <authorList>
            <person name="Poehlein A."/>
            <person name="Muehling M."/>
            <person name="Daniel R."/>
        </authorList>
    </citation>
    <scope>NUCLEOTIDE SEQUENCE</scope>
</reference>
<evidence type="ECO:0000313" key="1">
    <source>
        <dbReference type="EMBL" id="OIQ71331.1"/>
    </source>
</evidence>
<gene>
    <name evidence="1" type="ORF">GALL_470550</name>
</gene>